<dbReference type="PROSITE" id="PS51257">
    <property type="entry name" value="PROKAR_LIPOPROTEIN"/>
    <property type="match status" value="1"/>
</dbReference>
<reference evidence="2 3" key="1">
    <citation type="submission" date="2021-03" db="EMBL/GenBank/DDBJ databases">
        <title>Genomic Encyclopedia of Type Strains, Phase IV (KMG-IV): sequencing the most valuable type-strain genomes for metagenomic binning, comparative biology and taxonomic classification.</title>
        <authorList>
            <person name="Goeker M."/>
        </authorList>
    </citation>
    <scope>NUCLEOTIDE SEQUENCE [LARGE SCALE GENOMIC DNA]</scope>
    <source>
        <strain evidence="2 3">DSM 24738</strain>
    </source>
</reference>
<accession>A0ABS4GUR8</accession>
<feature type="signal peptide" evidence="1">
    <location>
        <begin position="1"/>
        <end position="20"/>
    </location>
</feature>
<organism evidence="2 3">
    <name type="scientific">Ammoniphilus resinae</name>
    <dbReference type="NCBI Taxonomy" id="861532"/>
    <lineage>
        <taxon>Bacteria</taxon>
        <taxon>Bacillati</taxon>
        <taxon>Bacillota</taxon>
        <taxon>Bacilli</taxon>
        <taxon>Bacillales</taxon>
        <taxon>Paenibacillaceae</taxon>
        <taxon>Aneurinibacillus group</taxon>
        <taxon>Ammoniphilus</taxon>
    </lineage>
</organism>
<keyword evidence="1" id="KW-0732">Signal</keyword>
<keyword evidence="3" id="KW-1185">Reference proteome</keyword>
<evidence type="ECO:0000313" key="3">
    <source>
        <dbReference type="Proteomes" id="UP001519343"/>
    </source>
</evidence>
<gene>
    <name evidence="2" type="ORF">J2Z37_004022</name>
</gene>
<evidence type="ECO:0000313" key="2">
    <source>
        <dbReference type="EMBL" id="MBP1934005.1"/>
    </source>
</evidence>
<comment type="caution">
    <text evidence="2">The sequence shown here is derived from an EMBL/GenBank/DDBJ whole genome shotgun (WGS) entry which is preliminary data.</text>
</comment>
<feature type="chain" id="PRO_5045245596" description="Sporulation protein" evidence="1">
    <location>
        <begin position="21"/>
        <end position="151"/>
    </location>
</feature>
<evidence type="ECO:0000256" key="1">
    <source>
        <dbReference type="SAM" id="SignalP"/>
    </source>
</evidence>
<dbReference type="EMBL" id="JAGGKT010000015">
    <property type="protein sequence ID" value="MBP1934005.1"/>
    <property type="molecule type" value="Genomic_DNA"/>
</dbReference>
<evidence type="ECO:0008006" key="4">
    <source>
        <dbReference type="Google" id="ProtNLM"/>
    </source>
</evidence>
<dbReference type="RefSeq" id="WP_209812016.1">
    <property type="nucleotide sequence ID" value="NZ_JAGGKT010000015.1"/>
</dbReference>
<proteinExistence type="predicted"/>
<dbReference type="Proteomes" id="UP001519343">
    <property type="component" value="Unassembled WGS sequence"/>
</dbReference>
<name>A0ABS4GUR8_9BACL</name>
<sequence length="151" mass="16859">MKKTLSYSLMLCLVCLVASACSPASSPDRGMNTTNATEKNGQIINYRYNNPSGPYDDDLGYKSDFQPSDLNPNMVTGQNDLYNIHRDVKTLAQMARHVRGVDNARATINGGRATVRITVNGTERDVEKVRALVYQKLKQKMPRYNINVVSE</sequence>
<protein>
    <recommendedName>
        <fullName evidence="4">Sporulation protein</fullName>
    </recommendedName>
</protein>